<evidence type="ECO:0000313" key="1">
    <source>
        <dbReference type="EMBL" id="MFD1361273.1"/>
    </source>
</evidence>
<dbReference type="SUPFAM" id="SSF88659">
    <property type="entry name" value="Sigma3 and sigma4 domains of RNA polymerase sigma factors"/>
    <property type="match status" value="1"/>
</dbReference>
<protein>
    <submittedName>
        <fullName evidence="1">Uncharacterized protein</fullName>
    </submittedName>
</protein>
<gene>
    <name evidence="1" type="ORF">ACFQ4A_06265</name>
</gene>
<evidence type="ECO:0000313" key="2">
    <source>
        <dbReference type="Proteomes" id="UP001597178"/>
    </source>
</evidence>
<reference evidence="2" key="1">
    <citation type="journal article" date="2019" name="Int. J. Syst. Evol. Microbiol.">
        <title>The Global Catalogue of Microorganisms (GCM) 10K type strain sequencing project: providing services to taxonomists for standard genome sequencing and annotation.</title>
        <authorList>
            <consortium name="The Broad Institute Genomics Platform"/>
            <consortium name="The Broad Institute Genome Sequencing Center for Infectious Disease"/>
            <person name="Wu L."/>
            <person name="Ma J."/>
        </authorList>
    </citation>
    <scope>NUCLEOTIDE SEQUENCE [LARGE SCALE GENOMIC DNA]</scope>
    <source>
        <strain evidence="2">CCUG 54822</strain>
    </source>
</reference>
<proteinExistence type="predicted"/>
<name>A0ABW3ZTX6_9BACI</name>
<comment type="caution">
    <text evidence="1">The sequence shown here is derived from an EMBL/GenBank/DDBJ whole genome shotgun (WGS) entry which is preliminary data.</text>
</comment>
<dbReference type="InterPro" id="IPR013324">
    <property type="entry name" value="RNA_pol_sigma_r3/r4-like"/>
</dbReference>
<dbReference type="RefSeq" id="WP_382398688.1">
    <property type="nucleotide sequence ID" value="NZ_JBHTNH010000008.1"/>
</dbReference>
<dbReference type="EMBL" id="JBHTNH010000008">
    <property type="protein sequence ID" value="MFD1361273.1"/>
    <property type="molecule type" value="Genomic_DNA"/>
</dbReference>
<keyword evidence="2" id="KW-1185">Reference proteome</keyword>
<accession>A0ABW3ZTX6</accession>
<sequence length="81" mass="9494">MKQTIRLPDMLEDTAFWCRLRTHFTGNQWNWIYYHIIGGLSIEEIAIQENTTVEAVTTWGRQVAQAKRIITNQGGKTHELY</sequence>
<dbReference type="Proteomes" id="UP001597178">
    <property type="component" value="Unassembled WGS sequence"/>
</dbReference>
<organism evidence="1 2">
    <name type="scientific">Lentibacillus salinarum</name>
    <dbReference type="NCBI Taxonomy" id="446820"/>
    <lineage>
        <taxon>Bacteria</taxon>
        <taxon>Bacillati</taxon>
        <taxon>Bacillota</taxon>
        <taxon>Bacilli</taxon>
        <taxon>Bacillales</taxon>
        <taxon>Bacillaceae</taxon>
        <taxon>Lentibacillus</taxon>
    </lineage>
</organism>